<comment type="caution">
    <text evidence="3">The sequence shown here is derived from an EMBL/GenBank/DDBJ whole genome shotgun (WGS) entry which is preliminary data.</text>
</comment>
<sequence length="133" mass="14815">MSVARRVLDVRVIWVLALDVILEPEAKQVEEPRRNSRRPAHARVPLSVPVPKAGPFIITMRMRAQGLAKLKLVNLEGEEQGAKERRGSHDDPTFGRSPAWQYPQAAEPPTLRHAWGSRPLLADGDIAGVFLQT</sequence>
<accession>A0A427XNC3</accession>
<evidence type="ECO:0000256" key="1">
    <source>
        <dbReference type="SAM" id="MobiDB-lite"/>
    </source>
</evidence>
<feature type="region of interest" description="Disordered" evidence="1">
    <location>
        <begin position="78"/>
        <end position="111"/>
    </location>
</feature>
<protein>
    <submittedName>
        <fullName evidence="3">Uncharacterized protein</fullName>
    </submittedName>
</protein>
<organism evidence="3 4">
    <name type="scientific">Apiotrichum porosum</name>
    <dbReference type="NCBI Taxonomy" id="105984"/>
    <lineage>
        <taxon>Eukaryota</taxon>
        <taxon>Fungi</taxon>
        <taxon>Dikarya</taxon>
        <taxon>Basidiomycota</taxon>
        <taxon>Agaricomycotina</taxon>
        <taxon>Tremellomycetes</taxon>
        <taxon>Trichosporonales</taxon>
        <taxon>Trichosporonaceae</taxon>
        <taxon>Apiotrichum</taxon>
    </lineage>
</organism>
<keyword evidence="2" id="KW-0732">Signal</keyword>
<feature type="compositionally biased region" description="Basic and acidic residues" evidence="1">
    <location>
        <begin position="80"/>
        <end position="93"/>
    </location>
</feature>
<gene>
    <name evidence="3" type="ORF">EHS24_008997</name>
</gene>
<dbReference type="Proteomes" id="UP000279236">
    <property type="component" value="Unassembled WGS sequence"/>
</dbReference>
<proteinExistence type="predicted"/>
<reference evidence="3 4" key="1">
    <citation type="submission" date="2018-11" db="EMBL/GenBank/DDBJ databases">
        <title>Genome sequence of Apiotrichum porosum DSM 27194.</title>
        <authorList>
            <person name="Aliyu H."/>
            <person name="Gorte O."/>
            <person name="Ochsenreither K."/>
        </authorList>
    </citation>
    <scope>NUCLEOTIDE SEQUENCE [LARGE SCALE GENOMIC DNA]</scope>
    <source>
        <strain evidence="3 4">DSM 27194</strain>
    </source>
</reference>
<feature type="chain" id="PRO_5019012748" evidence="2">
    <location>
        <begin position="18"/>
        <end position="133"/>
    </location>
</feature>
<evidence type="ECO:0000313" key="3">
    <source>
        <dbReference type="EMBL" id="RSH80419.1"/>
    </source>
</evidence>
<feature type="signal peptide" evidence="2">
    <location>
        <begin position="1"/>
        <end position="17"/>
    </location>
</feature>
<evidence type="ECO:0000256" key="2">
    <source>
        <dbReference type="SAM" id="SignalP"/>
    </source>
</evidence>
<dbReference type="GeneID" id="39593540"/>
<dbReference type="RefSeq" id="XP_028475366.1">
    <property type="nucleotide sequence ID" value="XM_028624294.1"/>
</dbReference>
<dbReference type="EMBL" id="RSCE01000008">
    <property type="protein sequence ID" value="RSH80419.1"/>
    <property type="molecule type" value="Genomic_DNA"/>
</dbReference>
<evidence type="ECO:0000313" key="4">
    <source>
        <dbReference type="Proteomes" id="UP000279236"/>
    </source>
</evidence>
<dbReference type="AlphaFoldDB" id="A0A427XNC3"/>
<keyword evidence="4" id="KW-1185">Reference proteome</keyword>
<name>A0A427XNC3_9TREE</name>